<comment type="caution">
    <text evidence="1">The sequence shown here is derived from an EMBL/GenBank/DDBJ whole genome shotgun (WGS) entry which is preliminary data.</text>
</comment>
<dbReference type="Proteomes" id="UP000245577">
    <property type="component" value="Unassembled WGS sequence"/>
</dbReference>
<dbReference type="SUPFAM" id="SSF63393">
    <property type="entry name" value="RNA polymerase subunits"/>
    <property type="match status" value="1"/>
</dbReference>
<evidence type="ECO:0000313" key="1">
    <source>
        <dbReference type="EMBL" id="PWB87153.1"/>
    </source>
</evidence>
<keyword evidence="2" id="KW-1185">Reference proteome</keyword>
<dbReference type="EMBL" id="MZGU01000002">
    <property type="protein sequence ID" value="PWB87153.1"/>
    <property type="molecule type" value="Genomic_DNA"/>
</dbReference>
<evidence type="ECO:0000313" key="2">
    <source>
        <dbReference type="Proteomes" id="UP000245577"/>
    </source>
</evidence>
<dbReference type="InterPro" id="IPR029040">
    <property type="entry name" value="RPABC4/Spt4"/>
</dbReference>
<organism evidence="1 2">
    <name type="scientific">Methanobrevibacter woesei</name>
    <dbReference type="NCBI Taxonomy" id="190976"/>
    <lineage>
        <taxon>Archaea</taxon>
        <taxon>Methanobacteriati</taxon>
        <taxon>Methanobacteriota</taxon>
        <taxon>Methanomada group</taxon>
        <taxon>Methanobacteria</taxon>
        <taxon>Methanobacteriales</taxon>
        <taxon>Methanobacteriaceae</taxon>
        <taxon>Methanobrevibacter</taxon>
    </lineage>
</organism>
<protein>
    <submittedName>
        <fullName evidence="1">Uncharacterized protein</fullName>
    </submittedName>
</protein>
<gene>
    <name evidence="1" type="ORF">MBBWO_02700</name>
</gene>
<proteinExistence type="predicted"/>
<dbReference type="AlphaFoldDB" id="A0A2U1S9Q8"/>
<name>A0A2U1S9Q8_9EURY</name>
<accession>A0A2U1S9Q8</accession>
<reference evidence="1 2" key="1">
    <citation type="submission" date="2017-03" db="EMBL/GenBank/DDBJ databases">
        <title>Genome sequence of Methanobrevibacter wosei.</title>
        <authorList>
            <person name="Poehlein A."/>
            <person name="Seedorf H."/>
            <person name="Daniel R."/>
        </authorList>
    </citation>
    <scope>NUCLEOTIDE SEQUENCE [LARGE SCALE GENOMIC DNA]</scope>
    <source>
        <strain evidence="1 2">DSM 11979</strain>
    </source>
</reference>
<dbReference type="RefSeq" id="WP_116669090.1">
    <property type="nucleotide sequence ID" value="NZ_MZGU01000002.1"/>
</dbReference>
<sequence length="145" mass="17121">MGYGMEYVCPNCGHSVSYFLGFGRLFPDFKKTCEILSELDNLINREELDKILSSESFIHENDEDKYENPEYLFEHVLSGELYECSDCEKYYPLNFFRIRSKEGELFVPRYSCEECGRELHLKKDDVFKCPKCGVIMDFIGEILWD</sequence>